<dbReference type="PANTHER" id="PTHR31051:SF1">
    <property type="entry name" value="PROTEASOME ASSEMBLY CHAPERONE 3"/>
    <property type="match status" value="1"/>
</dbReference>
<name>A0AAV1SG58_9ROSI</name>
<dbReference type="InterPro" id="IPR053720">
    <property type="entry name" value="Psm_Assembly_Chaperone"/>
</dbReference>
<protein>
    <recommendedName>
        <fullName evidence="3">Proteasome assembly chaperone 3</fullName>
    </recommendedName>
</protein>
<comment type="caution">
    <text evidence="1">The sequence shown here is derived from an EMBL/GenBank/DDBJ whole genome shotgun (WGS) entry which is preliminary data.</text>
</comment>
<dbReference type="Gene3D" id="3.30.230.90">
    <property type="match status" value="1"/>
</dbReference>
<proteinExistence type="predicted"/>
<organism evidence="1 2">
    <name type="scientific">Dovyalis caffra</name>
    <dbReference type="NCBI Taxonomy" id="77055"/>
    <lineage>
        <taxon>Eukaryota</taxon>
        <taxon>Viridiplantae</taxon>
        <taxon>Streptophyta</taxon>
        <taxon>Embryophyta</taxon>
        <taxon>Tracheophyta</taxon>
        <taxon>Spermatophyta</taxon>
        <taxon>Magnoliopsida</taxon>
        <taxon>eudicotyledons</taxon>
        <taxon>Gunneridae</taxon>
        <taxon>Pentapetalae</taxon>
        <taxon>rosids</taxon>
        <taxon>fabids</taxon>
        <taxon>Malpighiales</taxon>
        <taxon>Salicaceae</taxon>
        <taxon>Flacourtieae</taxon>
        <taxon>Dovyalis</taxon>
    </lineage>
</organism>
<sequence>MGTKGMIDLYASTETQRVVVSGFSIIYSAFVARKEESMSIHPTFNVSVIFGKRDEQMLVACARQLIEHISTSGSTKPLVLSLGLQDHSSETLRGVVSAVTANRVW</sequence>
<keyword evidence="2" id="KW-1185">Reference proteome</keyword>
<dbReference type="Proteomes" id="UP001314170">
    <property type="component" value="Unassembled WGS sequence"/>
</dbReference>
<evidence type="ECO:0000313" key="1">
    <source>
        <dbReference type="EMBL" id="CAK7349366.1"/>
    </source>
</evidence>
<dbReference type="GO" id="GO:0043248">
    <property type="term" value="P:proteasome assembly"/>
    <property type="evidence" value="ECO:0007669"/>
    <property type="project" value="InterPro"/>
</dbReference>
<dbReference type="AlphaFoldDB" id="A0AAV1SG58"/>
<reference evidence="1 2" key="1">
    <citation type="submission" date="2024-01" db="EMBL/GenBank/DDBJ databases">
        <authorList>
            <person name="Waweru B."/>
        </authorList>
    </citation>
    <scope>NUCLEOTIDE SEQUENCE [LARGE SCALE GENOMIC DNA]</scope>
</reference>
<dbReference type="EMBL" id="CAWUPB010001173">
    <property type="protein sequence ID" value="CAK7349366.1"/>
    <property type="molecule type" value="Genomic_DNA"/>
</dbReference>
<dbReference type="Pfam" id="PF10178">
    <property type="entry name" value="PAC3"/>
    <property type="match status" value="1"/>
</dbReference>
<accession>A0AAV1SG58</accession>
<dbReference type="InterPro" id="IPR018788">
    <property type="entry name" value="Proteasome_assmbl_chp_3"/>
</dbReference>
<dbReference type="PANTHER" id="PTHR31051">
    <property type="entry name" value="PROTEASOME ASSEMBLY CHAPERONE 3"/>
    <property type="match status" value="1"/>
</dbReference>
<evidence type="ECO:0000313" key="2">
    <source>
        <dbReference type="Proteomes" id="UP001314170"/>
    </source>
</evidence>
<evidence type="ECO:0008006" key="3">
    <source>
        <dbReference type="Google" id="ProtNLM"/>
    </source>
</evidence>
<gene>
    <name evidence="1" type="ORF">DCAF_LOCUS22080</name>
</gene>